<dbReference type="Proteomes" id="UP000297703">
    <property type="component" value="Unassembled WGS sequence"/>
</dbReference>
<accession>A0A4D9DHQ8</accession>
<name>A0A4D9DHQ8_9SAUR</name>
<feature type="region of interest" description="Disordered" evidence="1">
    <location>
        <begin position="33"/>
        <end position="62"/>
    </location>
</feature>
<keyword evidence="3" id="KW-1185">Reference proteome</keyword>
<organism evidence="2 3">
    <name type="scientific">Platysternon megacephalum</name>
    <name type="common">big-headed turtle</name>
    <dbReference type="NCBI Taxonomy" id="55544"/>
    <lineage>
        <taxon>Eukaryota</taxon>
        <taxon>Metazoa</taxon>
        <taxon>Chordata</taxon>
        <taxon>Craniata</taxon>
        <taxon>Vertebrata</taxon>
        <taxon>Euteleostomi</taxon>
        <taxon>Archelosauria</taxon>
        <taxon>Testudinata</taxon>
        <taxon>Testudines</taxon>
        <taxon>Cryptodira</taxon>
        <taxon>Durocryptodira</taxon>
        <taxon>Testudinoidea</taxon>
        <taxon>Platysternidae</taxon>
        <taxon>Platysternon</taxon>
    </lineage>
</organism>
<reference evidence="2 3" key="2">
    <citation type="submission" date="2019-04" db="EMBL/GenBank/DDBJ databases">
        <title>The genome sequence of big-headed turtle.</title>
        <authorList>
            <person name="Gong S."/>
        </authorList>
    </citation>
    <scope>NUCLEOTIDE SEQUENCE [LARGE SCALE GENOMIC DNA]</scope>
    <source>
        <strain evidence="2">DO16091913</strain>
        <tissue evidence="2">Muscle</tissue>
    </source>
</reference>
<protein>
    <submittedName>
        <fullName evidence="2">Dynein heavy chain domain-containing protein 1-like</fullName>
    </submittedName>
</protein>
<evidence type="ECO:0000313" key="3">
    <source>
        <dbReference type="Proteomes" id="UP000297703"/>
    </source>
</evidence>
<proteinExistence type="predicted"/>
<gene>
    <name evidence="2" type="ORF">DR999_PMT21376</name>
</gene>
<dbReference type="EMBL" id="QXTE01000578">
    <property type="protein sequence ID" value="TFJ96820.1"/>
    <property type="molecule type" value="Genomic_DNA"/>
</dbReference>
<evidence type="ECO:0000313" key="2">
    <source>
        <dbReference type="EMBL" id="TFJ96820.1"/>
    </source>
</evidence>
<evidence type="ECO:0000256" key="1">
    <source>
        <dbReference type="SAM" id="MobiDB-lite"/>
    </source>
</evidence>
<reference evidence="2 3" key="1">
    <citation type="submission" date="2019-04" db="EMBL/GenBank/DDBJ databases">
        <title>Draft genome of the big-headed turtle Platysternon megacephalum.</title>
        <authorList>
            <person name="Gong S."/>
        </authorList>
    </citation>
    <scope>NUCLEOTIDE SEQUENCE [LARGE SCALE GENOMIC DNA]</scope>
    <source>
        <strain evidence="2">DO16091913</strain>
        <tissue evidence="2">Muscle</tissue>
    </source>
</reference>
<sequence length="144" mass="15103">MTTGLQRAPRMAAGLVTPNPYRLKVRGRLRSWRGRAETTGQDCKEQEDKPPAIPEATPPLNGSIPEAGTIRQQSGCPHGQGLVLLLATEATGLCRAGQDCSLLCTLRPGVLGPSATQEASCSLTVCAILTPTLPAPLISCNCNN</sequence>
<dbReference type="AlphaFoldDB" id="A0A4D9DHQ8"/>
<comment type="caution">
    <text evidence="2">The sequence shown here is derived from an EMBL/GenBank/DDBJ whole genome shotgun (WGS) entry which is preliminary data.</text>
</comment>